<comment type="caution">
    <text evidence="1">The sequence shown here is derived from an EMBL/GenBank/DDBJ whole genome shotgun (WGS) entry which is preliminary data.</text>
</comment>
<accession>A0A3L6EKP1</accession>
<dbReference type="Proteomes" id="UP000251960">
    <property type="component" value="Chromosome 5"/>
</dbReference>
<sequence>TIPHYLKLIERYFSPFNLLNYLSPKQTLIGILLAH</sequence>
<evidence type="ECO:0000313" key="1">
    <source>
        <dbReference type="EMBL" id="PWZ19857.1"/>
    </source>
</evidence>
<dbReference type="AlphaFoldDB" id="A0A3L6EKP1"/>
<dbReference type="EMBL" id="NCVQ01000006">
    <property type="protein sequence ID" value="PWZ19857.1"/>
    <property type="molecule type" value="Genomic_DNA"/>
</dbReference>
<proteinExistence type="predicted"/>
<organism evidence="1">
    <name type="scientific">Zea mays</name>
    <name type="common">Maize</name>
    <dbReference type="NCBI Taxonomy" id="4577"/>
    <lineage>
        <taxon>Eukaryota</taxon>
        <taxon>Viridiplantae</taxon>
        <taxon>Streptophyta</taxon>
        <taxon>Embryophyta</taxon>
        <taxon>Tracheophyta</taxon>
        <taxon>Spermatophyta</taxon>
        <taxon>Magnoliopsida</taxon>
        <taxon>Liliopsida</taxon>
        <taxon>Poales</taxon>
        <taxon>Poaceae</taxon>
        <taxon>PACMAD clade</taxon>
        <taxon>Panicoideae</taxon>
        <taxon>Andropogonodae</taxon>
        <taxon>Andropogoneae</taxon>
        <taxon>Tripsacinae</taxon>
        <taxon>Zea</taxon>
    </lineage>
</organism>
<protein>
    <submittedName>
        <fullName evidence="1">Uncharacterized protein</fullName>
    </submittedName>
</protein>
<name>A0A3L6EKP1_MAIZE</name>
<feature type="non-terminal residue" evidence="1">
    <location>
        <position position="1"/>
    </location>
</feature>
<reference evidence="1" key="1">
    <citation type="journal article" date="2018" name="Nat. Genet.">
        <title>Extensive intraspecific gene order and gene structural variations between Mo17 and other maize genomes.</title>
        <authorList>
            <person name="Sun S."/>
            <person name="Zhou Y."/>
            <person name="Chen J."/>
            <person name="Shi J."/>
            <person name="Zhao H."/>
            <person name="Zhao H."/>
            <person name="Song W."/>
            <person name="Zhang M."/>
            <person name="Cui Y."/>
            <person name="Dong X."/>
            <person name="Liu H."/>
            <person name="Ma X."/>
            <person name="Jiao Y."/>
            <person name="Wang B."/>
            <person name="Wei X."/>
            <person name="Stein J.C."/>
            <person name="Glaubitz J.C."/>
            <person name="Lu F."/>
            <person name="Yu G."/>
            <person name="Liang C."/>
            <person name="Fengler K."/>
            <person name="Li B."/>
            <person name="Rafalski A."/>
            <person name="Schnable P.S."/>
            <person name="Ware D.H."/>
            <person name="Buckler E.S."/>
            <person name="Lai J."/>
        </authorList>
    </citation>
    <scope>NUCLEOTIDE SEQUENCE [LARGE SCALE GENOMIC DNA]</scope>
    <source>
        <tissue evidence="1">Seedling</tissue>
    </source>
</reference>
<gene>
    <name evidence="1" type="ORF">Zm00014a_039830</name>
</gene>